<name>A0A1F4YG47_9BACT</name>
<dbReference type="PANTHER" id="PTHR36833">
    <property type="entry name" value="SLR0610 PROTEIN-RELATED"/>
    <property type="match status" value="1"/>
</dbReference>
<sequence>MRKYISLFFKFISLSWMREMEYRSNFITWMIIDFTWSAMDLLFMLVLINFTQVLGSWSKGQMLVVLGFFRIMVIPVWGWLFQSFSLIPKYISEGMLDMILTKPIDSQFMVSSRQFGFSIIPSLFTGIGFTLYGFKILGMFPSPIFIIQFFWLAVVSTALIYGMYFATVACTLYVERLNNIHHVFTSLYDASRYPGDIFSPMLKRILTTLIPISLVIVIPAQSLFSSVKPFDFIYLHIITAVFLILSRRIWTNGLRHYSSASS</sequence>
<feature type="transmembrane region" description="Helical" evidence="1">
    <location>
        <begin position="201"/>
        <end position="220"/>
    </location>
</feature>
<evidence type="ECO:0000313" key="2">
    <source>
        <dbReference type="EMBL" id="OGC92980.1"/>
    </source>
</evidence>
<proteinExistence type="predicted"/>
<evidence type="ECO:0008006" key="4">
    <source>
        <dbReference type="Google" id="ProtNLM"/>
    </source>
</evidence>
<feature type="transmembrane region" description="Helical" evidence="1">
    <location>
        <begin position="232"/>
        <end position="250"/>
    </location>
</feature>
<reference evidence="2 3" key="1">
    <citation type="journal article" date="2016" name="Nat. Commun.">
        <title>Thousands of microbial genomes shed light on interconnected biogeochemical processes in an aquifer system.</title>
        <authorList>
            <person name="Anantharaman K."/>
            <person name="Brown C.T."/>
            <person name="Hug L.A."/>
            <person name="Sharon I."/>
            <person name="Castelle C.J."/>
            <person name="Probst A.J."/>
            <person name="Thomas B.C."/>
            <person name="Singh A."/>
            <person name="Wilkins M.J."/>
            <person name="Karaoz U."/>
            <person name="Brodie E.L."/>
            <person name="Williams K.H."/>
            <person name="Hubbard S.S."/>
            <person name="Banfield J.F."/>
        </authorList>
    </citation>
    <scope>NUCLEOTIDE SEQUENCE [LARGE SCALE GENOMIC DNA]</scope>
</reference>
<dbReference type="InterPro" id="IPR010390">
    <property type="entry name" value="ABC-2_transporter-like"/>
</dbReference>
<evidence type="ECO:0000313" key="3">
    <source>
        <dbReference type="Proteomes" id="UP000178176"/>
    </source>
</evidence>
<feature type="transmembrane region" description="Helical" evidence="1">
    <location>
        <begin position="62"/>
        <end position="81"/>
    </location>
</feature>
<evidence type="ECO:0000256" key="1">
    <source>
        <dbReference type="SAM" id="Phobius"/>
    </source>
</evidence>
<dbReference type="Pfam" id="PF06182">
    <property type="entry name" value="ABC2_membrane_6"/>
    <property type="match status" value="1"/>
</dbReference>
<dbReference type="AlphaFoldDB" id="A0A1F4YG47"/>
<organism evidence="2 3">
    <name type="scientific">Candidatus Amesbacteria bacterium RIFCSPHIGHO2_01_FULL_48_32b</name>
    <dbReference type="NCBI Taxonomy" id="1797253"/>
    <lineage>
        <taxon>Bacteria</taxon>
        <taxon>Candidatus Amesiibacteriota</taxon>
    </lineage>
</organism>
<gene>
    <name evidence="2" type="ORF">A2876_00310</name>
</gene>
<dbReference type="PANTHER" id="PTHR36833:SF2">
    <property type="entry name" value="SLR0610 PROTEIN"/>
    <property type="match status" value="1"/>
</dbReference>
<accession>A0A1F4YG47</accession>
<feature type="transmembrane region" description="Helical" evidence="1">
    <location>
        <begin position="115"/>
        <end position="134"/>
    </location>
</feature>
<dbReference type="Proteomes" id="UP000178176">
    <property type="component" value="Unassembled WGS sequence"/>
</dbReference>
<feature type="transmembrane region" description="Helical" evidence="1">
    <location>
        <begin position="26"/>
        <end position="50"/>
    </location>
</feature>
<protein>
    <recommendedName>
        <fullName evidence="4">ABC transporter permease</fullName>
    </recommendedName>
</protein>
<dbReference type="EMBL" id="MEXH01000002">
    <property type="protein sequence ID" value="OGC92980.1"/>
    <property type="molecule type" value="Genomic_DNA"/>
</dbReference>
<keyword evidence="1" id="KW-1133">Transmembrane helix</keyword>
<keyword evidence="1" id="KW-0472">Membrane</keyword>
<feature type="transmembrane region" description="Helical" evidence="1">
    <location>
        <begin position="146"/>
        <end position="174"/>
    </location>
</feature>
<keyword evidence="1" id="KW-0812">Transmembrane</keyword>
<comment type="caution">
    <text evidence="2">The sequence shown here is derived from an EMBL/GenBank/DDBJ whole genome shotgun (WGS) entry which is preliminary data.</text>
</comment>